<evidence type="ECO:0000313" key="4">
    <source>
        <dbReference type="Proteomes" id="UP000240621"/>
    </source>
</evidence>
<reference evidence="3 4" key="1">
    <citation type="submission" date="2018-03" db="EMBL/GenBank/DDBJ databases">
        <title>Genomic Encyclopedia of Archaeal and Bacterial Type Strains, Phase II (KMG-II): from individual species to whole genera.</title>
        <authorList>
            <person name="Goeker M."/>
        </authorList>
    </citation>
    <scope>NUCLEOTIDE SEQUENCE [LARGE SCALE GENOMIC DNA]</scope>
    <source>
        <strain evidence="3 4">DSM 27267</strain>
    </source>
</reference>
<name>A0A2P8CEL8_9BACT</name>
<keyword evidence="5" id="KW-1185">Reference proteome</keyword>
<feature type="chain" id="PRO_5015143818" evidence="1">
    <location>
        <begin position="21"/>
        <end position="276"/>
    </location>
</feature>
<dbReference type="AlphaFoldDB" id="A0A2P8CEL8"/>
<proteinExistence type="predicted"/>
<dbReference type="InterPro" id="IPR011042">
    <property type="entry name" value="6-blade_b-propeller_TolB-like"/>
</dbReference>
<accession>A0A2P8CEL8</accession>
<organism evidence="3 4">
    <name type="scientific">Prolixibacter denitrificans</name>
    <dbReference type="NCBI Taxonomy" id="1541063"/>
    <lineage>
        <taxon>Bacteria</taxon>
        <taxon>Pseudomonadati</taxon>
        <taxon>Bacteroidota</taxon>
        <taxon>Bacteroidia</taxon>
        <taxon>Marinilabiliales</taxon>
        <taxon>Prolixibacteraceae</taxon>
        <taxon>Prolixibacter</taxon>
    </lineage>
</organism>
<dbReference type="Proteomes" id="UP000240621">
    <property type="component" value="Unassembled WGS sequence"/>
</dbReference>
<dbReference type="Proteomes" id="UP000396862">
    <property type="component" value="Unassembled WGS sequence"/>
</dbReference>
<evidence type="ECO:0000256" key="1">
    <source>
        <dbReference type="SAM" id="SignalP"/>
    </source>
</evidence>
<evidence type="ECO:0000313" key="5">
    <source>
        <dbReference type="Proteomes" id="UP000396862"/>
    </source>
</evidence>
<dbReference type="RefSeq" id="WP_106542194.1">
    <property type="nucleotide sequence ID" value="NZ_BLAU01000001.1"/>
</dbReference>
<reference evidence="2 5" key="2">
    <citation type="submission" date="2019-10" db="EMBL/GenBank/DDBJ databases">
        <title>Prolixibacter strains distinguished by the presence of nitrate reductase genes were adept at nitrate-dependent anaerobic corrosion of metallic iron and carbon steel.</title>
        <authorList>
            <person name="Iino T."/>
            <person name="Shono N."/>
            <person name="Ito K."/>
            <person name="Nakamura R."/>
            <person name="Sueoka K."/>
            <person name="Harayama S."/>
            <person name="Ohkuma M."/>
        </authorList>
    </citation>
    <scope>NUCLEOTIDE SEQUENCE [LARGE SCALE GENOMIC DNA]</scope>
    <source>
        <strain evidence="2 5">MIC1-1</strain>
    </source>
</reference>
<dbReference type="EMBL" id="PYGC01000004">
    <property type="protein sequence ID" value="PSK83411.1"/>
    <property type="molecule type" value="Genomic_DNA"/>
</dbReference>
<dbReference type="Gene3D" id="2.120.10.30">
    <property type="entry name" value="TolB, C-terminal domain"/>
    <property type="match status" value="1"/>
</dbReference>
<evidence type="ECO:0000313" key="2">
    <source>
        <dbReference type="EMBL" id="GET21709.1"/>
    </source>
</evidence>
<feature type="signal peptide" evidence="1">
    <location>
        <begin position="1"/>
        <end position="20"/>
    </location>
</feature>
<comment type="caution">
    <text evidence="3">The sequence shown here is derived from an EMBL/GenBank/DDBJ whole genome shotgun (WGS) entry which is preliminary data.</text>
</comment>
<sequence>MKSLPGFLLFLLLTAFTSNAQIVSPIWQTERVLKVPESVLYDANQNCLFVSNVNGNPTDKNGKGFISKISPEGKVVDLKFASGLNAPKGMAIYQNKLYVSDIDRLAEISLTNPKKIKFYEAPKAQFLNDVAISQNGVVYVSDSGTGRIYKLENGVFGIWGKVAPLAGPNGLLCEKGHLLIGTNDGIFSADPVSGKVEKLVALSGGIDGLKAVGNGKYIVSDWKGKVQVVSATGQSVLFDTTDKKINAADLEYIPSKDVLLVPTFADNRVMAYKIKL</sequence>
<dbReference type="OrthoDB" id="7675395at2"/>
<dbReference type="EMBL" id="BLAU01000001">
    <property type="protein sequence ID" value="GET21709.1"/>
    <property type="molecule type" value="Genomic_DNA"/>
</dbReference>
<dbReference type="SUPFAM" id="SSF101898">
    <property type="entry name" value="NHL repeat"/>
    <property type="match status" value="1"/>
</dbReference>
<keyword evidence="1" id="KW-0732">Signal</keyword>
<protein>
    <submittedName>
        <fullName evidence="2">ATP/GTP-binding protein</fullName>
    </submittedName>
</protein>
<evidence type="ECO:0000313" key="3">
    <source>
        <dbReference type="EMBL" id="PSK83411.1"/>
    </source>
</evidence>
<gene>
    <name evidence="3" type="ORF">CLV93_104342</name>
    <name evidence="2" type="ORF">JCM18694_19550</name>
</gene>